<evidence type="ECO:0000313" key="3">
    <source>
        <dbReference type="Proteomes" id="UP000183561"/>
    </source>
</evidence>
<dbReference type="Gene3D" id="3.40.50.720">
    <property type="entry name" value="NAD(P)-binding Rossmann-like Domain"/>
    <property type="match status" value="1"/>
</dbReference>
<feature type="compositionally biased region" description="Basic residues" evidence="1">
    <location>
        <begin position="145"/>
        <end position="155"/>
    </location>
</feature>
<feature type="region of interest" description="Disordered" evidence="1">
    <location>
        <begin position="125"/>
        <end position="195"/>
    </location>
</feature>
<dbReference type="Proteomes" id="UP000183561">
    <property type="component" value="Unassembled WGS sequence"/>
</dbReference>
<feature type="compositionally biased region" description="Basic residues" evidence="1">
    <location>
        <begin position="33"/>
        <end position="43"/>
    </location>
</feature>
<feature type="compositionally biased region" description="Basic and acidic residues" evidence="1">
    <location>
        <begin position="17"/>
        <end position="32"/>
    </location>
</feature>
<feature type="compositionally biased region" description="Basic and acidic residues" evidence="1">
    <location>
        <begin position="128"/>
        <end position="142"/>
    </location>
</feature>
<dbReference type="EMBL" id="FNSV01000005">
    <property type="protein sequence ID" value="SEB77851.1"/>
    <property type="molecule type" value="Genomic_DNA"/>
</dbReference>
<proteinExistence type="predicted"/>
<evidence type="ECO:0000313" key="2">
    <source>
        <dbReference type="EMBL" id="SEB77851.1"/>
    </source>
</evidence>
<sequence length="326" mass="36006">MTAERRRARRHQVARRPGRDPHRVRAEGDPVARRHRRRFHRVGARQPGPRGRPRSRPTSTPQWWPPNGRIFPTRSTTCSHFPGVFRGLLDAHAVGITDQMLIAAAGVIAESVSPSELNTTYIATNPSLEHDDSPGDDREGQPSRKAGRGRSASRRPHADTGPARSRRRSDRRAAPVRGSTSETQASRTGEVGRHRTSRMVVAQRYSDCGNLYHVNLIRMTLLPTDFQCPTGAVPAASRNRNRAGPEPGRPGLMPSFSLEWPRRRIRRLADQLSRLLADGDLAGLRAALTRIVSADGLDRHMRTALLMCLSGTVAARVSDRTAAAPT</sequence>
<feature type="region of interest" description="Disordered" evidence="1">
    <location>
        <begin position="236"/>
        <end position="255"/>
    </location>
</feature>
<reference evidence="3" key="1">
    <citation type="submission" date="2016-10" db="EMBL/GenBank/DDBJ databases">
        <authorList>
            <person name="Varghese N."/>
            <person name="Submissions S."/>
        </authorList>
    </citation>
    <scope>NUCLEOTIDE SEQUENCE [LARGE SCALE GENOMIC DNA]</scope>
    <source>
        <strain evidence="3">DSM 44498</strain>
    </source>
</reference>
<gene>
    <name evidence="2" type="ORF">SAMN04490239_1624</name>
</gene>
<feature type="compositionally biased region" description="Basic residues" evidence="1">
    <location>
        <begin position="1"/>
        <end position="16"/>
    </location>
</feature>
<feature type="region of interest" description="Disordered" evidence="1">
    <location>
        <begin position="1"/>
        <end position="70"/>
    </location>
</feature>
<dbReference type="SUPFAM" id="SSF51735">
    <property type="entry name" value="NAD(P)-binding Rossmann-fold domains"/>
    <property type="match status" value="1"/>
</dbReference>
<accession>A0A1H4M466</accession>
<dbReference type="AlphaFoldDB" id="A0A1H4M466"/>
<name>A0A1H4M466_9NOCA</name>
<dbReference type="InterPro" id="IPR036291">
    <property type="entry name" value="NAD(P)-bd_dom_sf"/>
</dbReference>
<protein>
    <submittedName>
        <fullName evidence="2">Uncharacterized protein</fullName>
    </submittedName>
</protein>
<organism evidence="2 3">
    <name type="scientific">Rhodococcus koreensis</name>
    <dbReference type="NCBI Taxonomy" id="99653"/>
    <lineage>
        <taxon>Bacteria</taxon>
        <taxon>Bacillati</taxon>
        <taxon>Actinomycetota</taxon>
        <taxon>Actinomycetes</taxon>
        <taxon>Mycobacteriales</taxon>
        <taxon>Nocardiaceae</taxon>
        <taxon>Rhodococcus</taxon>
    </lineage>
</organism>
<keyword evidence="3" id="KW-1185">Reference proteome</keyword>
<evidence type="ECO:0000256" key="1">
    <source>
        <dbReference type="SAM" id="MobiDB-lite"/>
    </source>
</evidence>
<feature type="compositionally biased region" description="Polar residues" evidence="1">
    <location>
        <begin position="178"/>
        <end position="187"/>
    </location>
</feature>